<accession>R4KIY4</accession>
<name>R4KIY4_9FIRM</name>
<gene>
    <name evidence="1" type="ORF">Desgi_2149</name>
</gene>
<evidence type="ECO:0000313" key="1">
    <source>
        <dbReference type="EMBL" id="AGL01582.1"/>
    </source>
</evidence>
<dbReference type="STRING" id="767817.Desgi_2149"/>
<organism evidence="1 2">
    <name type="scientific">Desulfoscipio gibsoniae DSM 7213</name>
    <dbReference type="NCBI Taxonomy" id="767817"/>
    <lineage>
        <taxon>Bacteria</taxon>
        <taxon>Bacillati</taxon>
        <taxon>Bacillota</taxon>
        <taxon>Clostridia</taxon>
        <taxon>Eubacteriales</taxon>
        <taxon>Desulfallaceae</taxon>
        <taxon>Desulfoscipio</taxon>
    </lineage>
</organism>
<dbReference type="AlphaFoldDB" id="R4KIY4"/>
<dbReference type="RefSeq" id="WP_006522011.1">
    <property type="nucleotide sequence ID" value="NC_021184.1"/>
</dbReference>
<dbReference type="eggNOG" id="ENOG50333RA">
    <property type="taxonomic scope" value="Bacteria"/>
</dbReference>
<sequence>MNNKRMDYRVNFRDKDQIISIEITCCEKHIGEIRYKDGEAKQCPYCGAMHTVRIQHNHFHLTRSE</sequence>
<proteinExistence type="predicted"/>
<protein>
    <submittedName>
        <fullName evidence="1">Uncharacterized protein</fullName>
    </submittedName>
</protein>
<dbReference type="Proteomes" id="UP000013520">
    <property type="component" value="Chromosome"/>
</dbReference>
<dbReference type="KEGG" id="dgi:Desgi_2149"/>
<evidence type="ECO:0000313" key="2">
    <source>
        <dbReference type="Proteomes" id="UP000013520"/>
    </source>
</evidence>
<reference evidence="1 2" key="1">
    <citation type="submission" date="2012-01" db="EMBL/GenBank/DDBJ databases">
        <title>Complete sequence of Desulfotomaculum gibsoniae DSM 7213.</title>
        <authorList>
            <consortium name="US DOE Joint Genome Institute"/>
            <person name="Lucas S."/>
            <person name="Han J."/>
            <person name="Lapidus A."/>
            <person name="Cheng J.-F."/>
            <person name="Goodwin L."/>
            <person name="Pitluck S."/>
            <person name="Peters L."/>
            <person name="Ovchinnikova G."/>
            <person name="Teshima H."/>
            <person name="Detter J.C."/>
            <person name="Han C."/>
            <person name="Tapia R."/>
            <person name="Land M."/>
            <person name="Hauser L."/>
            <person name="Kyrpides N."/>
            <person name="Ivanova N."/>
            <person name="Pagani I."/>
            <person name="Parshina S."/>
            <person name="Plugge C."/>
            <person name="Muyzer G."/>
            <person name="Kuever J."/>
            <person name="Ivanova A."/>
            <person name="Nazina T."/>
            <person name="Klenk H.-P."/>
            <person name="Brambilla E."/>
            <person name="Spring S."/>
            <person name="Stams A.F."/>
            <person name="Woyke T."/>
        </authorList>
    </citation>
    <scope>NUCLEOTIDE SEQUENCE [LARGE SCALE GENOMIC DNA]</scope>
    <source>
        <strain evidence="1 2">DSM 7213</strain>
    </source>
</reference>
<dbReference type="OrthoDB" id="1798745at2"/>
<dbReference type="EMBL" id="CP003273">
    <property type="protein sequence ID" value="AGL01582.1"/>
    <property type="molecule type" value="Genomic_DNA"/>
</dbReference>
<dbReference type="HOGENOM" id="CLU_196617_0_0_9"/>
<keyword evidence="2" id="KW-1185">Reference proteome</keyword>